<name>A0A067WG20_9HYPH</name>
<dbReference type="eggNOG" id="ENOG5031457">
    <property type="taxonomic scope" value="Bacteria"/>
</dbReference>
<dbReference type="AlphaFoldDB" id="A0A067WG20"/>
<proteinExistence type="predicted"/>
<organism evidence="1 2">
    <name type="scientific">Bartonella koehlerae C-29</name>
    <dbReference type="NCBI Taxonomy" id="1134510"/>
    <lineage>
        <taxon>Bacteria</taxon>
        <taxon>Pseudomonadati</taxon>
        <taxon>Pseudomonadota</taxon>
        <taxon>Alphaproteobacteria</taxon>
        <taxon>Hyphomicrobiales</taxon>
        <taxon>Bartonellaceae</taxon>
        <taxon>Bartonella</taxon>
    </lineage>
</organism>
<evidence type="ECO:0000313" key="1">
    <source>
        <dbReference type="EMBL" id="KEC54867.1"/>
    </source>
</evidence>
<keyword evidence="2" id="KW-1185">Reference proteome</keyword>
<gene>
    <name evidence="1" type="ORF">O9A_01058</name>
</gene>
<accession>A0A067WG20</accession>
<sequence>MYKYEIKPTLCAQLVVRNTHNLGELCITISGYKDEPYVDTIISEDIMHDFLGEDNFKTMMSSNGLLGFTYSYECIAFMCTGFKMVPPYANKILISLMYHNLRAHTAILQTDDIIQPIKSKL</sequence>
<dbReference type="Proteomes" id="UP000027015">
    <property type="component" value="Unassembled WGS sequence"/>
</dbReference>
<comment type="caution">
    <text evidence="1">The sequence shown here is derived from an EMBL/GenBank/DDBJ whole genome shotgun (WGS) entry which is preliminary data.</text>
</comment>
<dbReference type="HOGENOM" id="CLU_165949_0_0_5"/>
<dbReference type="STRING" id="1134510.O9A_01058"/>
<protein>
    <submittedName>
        <fullName evidence="1">Uncharacterized protein</fullName>
    </submittedName>
</protein>
<evidence type="ECO:0000313" key="2">
    <source>
        <dbReference type="Proteomes" id="UP000027015"/>
    </source>
</evidence>
<reference evidence="1 2" key="1">
    <citation type="submission" date="2012-04" db="EMBL/GenBank/DDBJ databases">
        <title>The Genome Sequence of Bartonella koehlerae C-29.</title>
        <authorList>
            <consortium name="The Broad Institute Genome Sequencing Platform"/>
            <consortium name="The Broad Institute Genome Sequencing Center for Infectious Disease"/>
            <person name="Feldgarden M."/>
            <person name="Kirby J."/>
            <person name="Kosoy M."/>
            <person name="Birtles R."/>
            <person name="Probert W.S."/>
            <person name="Chiaraviglio L."/>
            <person name="Walker B."/>
            <person name="Young S.K."/>
            <person name="Zeng Q."/>
            <person name="Gargeya S."/>
            <person name="Fitzgerald M."/>
            <person name="Haas B."/>
            <person name="Abouelleil A."/>
            <person name="Alvarado L."/>
            <person name="Arachchi H.M."/>
            <person name="Berlin A.M."/>
            <person name="Chapman S.B."/>
            <person name="Goldberg J."/>
            <person name="Griggs A."/>
            <person name="Gujja S."/>
            <person name="Hansen M."/>
            <person name="Howarth C."/>
            <person name="Imamovic A."/>
            <person name="Larimer J."/>
            <person name="McCowen C."/>
            <person name="Montmayeur A."/>
            <person name="Murphy C."/>
            <person name="Neiman D."/>
            <person name="Pearson M."/>
            <person name="Priest M."/>
            <person name="Roberts A."/>
            <person name="Saif S."/>
            <person name="Shea T."/>
            <person name="Sisk P."/>
            <person name="Sykes S."/>
            <person name="Wortman J."/>
            <person name="Nusbaum C."/>
            <person name="Birren B."/>
        </authorList>
    </citation>
    <scope>NUCLEOTIDE SEQUENCE [LARGE SCALE GENOMIC DNA]</scope>
    <source>
        <strain evidence="1 2">C-29</strain>
    </source>
</reference>
<dbReference type="EMBL" id="AHPL01000009">
    <property type="protein sequence ID" value="KEC54867.1"/>
    <property type="molecule type" value="Genomic_DNA"/>
</dbReference>